<sequence length="100" mass="11231">MTMGQQSHHMYLPSFPIGKKGVGKEGERGYESNNVCDIPTAAFSFSKGYPEEIGSSKRMLQSGEAWPTVRRLPAKPREKPNELEADPWTAHTAMFGHMYE</sequence>
<dbReference type="AlphaFoldDB" id="A0A7I4YXK3"/>
<accession>A0A7I4YXK3</accession>
<feature type="region of interest" description="Disordered" evidence="1">
    <location>
        <begin position="56"/>
        <end position="87"/>
    </location>
</feature>
<name>A0A7I4YXK3_HAECO</name>
<keyword evidence="2" id="KW-1185">Reference proteome</keyword>
<protein>
    <submittedName>
        <fullName evidence="3">GATA binding protein 2</fullName>
    </submittedName>
</protein>
<evidence type="ECO:0000256" key="1">
    <source>
        <dbReference type="SAM" id="MobiDB-lite"/>
    </source>
</evidence>
<proteinExistence type="predicted"/>
<evidence type="ECO:0000313" key="2">
    <source>
        <dbReference type="Proteomes" id="UP000025227"/>
    </source>
</evidence>
<dbReference type="WBParaSite" id="HCON_00151950-00001">
    <property type="protein sequence ID" value="HCON_00151950-00001"/>
    <property type="gene ID" value="HCON_00151950"/>
</dbReference>
<reference evidence="3" key="1">
    <citation type="submission" date="2020-12" db="UniProtKB">
        <authorList>
            <consortium name="WormBaseParasite"/>
        </authorList>
    </citation>
    <scope>IDENTIFICATION</scope>
    <source>
        <strain evidence="3">MHco3</strain>
    </source>
</reference>
<organism evidence="2 3">
    <name type="scientific">Haemonchus contortus</name>
    <name type="common">Barber pole worm</name>
    <dbReference type="NCBI Taxonomy" id="6289"/>
    <lineage>
        <taxon>Eukaryota</taxon>
        <taxon>Metazoa</taxon>
        <taxon>Ecdysozoa</taxon>
        <taxon>Nematoda</taxon>
        <taxon>Chromadorea</taxon>
        <taxon>Rhabditida</taxon>
        <taxon>Rhabditina</taxon>
        <taxon>Rhabditomorpha</taxon>
        <taxon>Strongyloidea</taxon>
        <taxon>Trichostrongylidae</taxon>
        <taxon>Haemonchus</taxon>
    </lineage>
</organism>
<dbReference type="OrthoDB" id="10322500at2759"/>
<dbReference type="Proteomes" id="UP000025227">
    <property type="component" value="Unplaced"/>
</dbReference>
<evidence type="ECO:0000313" key="3">
    <source>
        <dbReference type="WBParaSite" id="HCON_00151950-00001"/>
    </source>
</evidence>
<dbReference type="OMA" id="WTAHTAM"/>